<dbReference type="CDD" id="cd03135">
    <property type="entry name" value="GATase1_DJ-1"/>
    <property type="match status" value="1"/>
</dbReference>
<feature type="transmembrane region" description="Helical" evidence="1">
    <location>
        <begin position="124"/>
        <end position="146"/>
    </location>
</feature>
<dbReference type="InterPro" id="IPR029062">
    <property type="entry name" value="Class_I_gatase-like"/>
</dbReference>
<feature type="transmembrane region" description="Helical" evidence="1">
    <location>
        <begin position="29"/>
        <end position="48"/>
    </location>
</feature>
<dbReference type="PANTHER" id="PTHR48094:SF12">
    <property type="entry name" value="PARKINSON DISEASE PROTEIN 7 HOMOLOG"/>
    <property type="match status" value="1"/>
</dbReference>
<dbReference type="Gene3D" id="3.40.50.880">
    <property type="match status" value="1"/>
</dbReference>
<feature type="transmembrane region" description="Helical" evidence="1">
    <location>
        <begin position="158"/>
        <end position="176"/>
    </location>
</feature>
<dbReference type="InterPro" id="IPR050325">
    <property type="entry name" value="Prot/Nucl_acid_deglycase"/>
</dbReference>
<dbReference type="AlphaFoldDB" id="A0A976SJ10"/>
<dbReference type="InterPro" id="IPR002818">
    <property type="entry name" value="DJ-1/PfpI"/>
</dbReference>
<name>A0A976SJ10_THEOR</name>
<keyword evidence="1" id="KW-1133">Transmembrane helix</keyword>
<dbReference type="GO" id="GO:1903189">
    <property type="term" value="P:glyoxal metabolic process"/>
    <property type="evidence" value="ECO:0007669"/>
    <property type="project" value="TreeGrafter"/>
</dbReference>
<dbReference type="SUPFAM" id="SSF52317">
    <property type="entry name" value="Class I glutamine amidotransferase-like"/>
    <property type="match status" value="1"/>
</dbReference>
<protein>
    <recommendedName>
        <fullName evidence="2">DJ-1/PfpI domain-containing protein</fullName>
    </recommendedName>
</protein>
<feature type="transmembrane region" description="Helical" evidence="1">
    <location>
        <begin position="188"/>
        <end position="205"/>
    </location>
</feature>
<dbReference type="GO" id="GO:0005737">
    <property type="term" value="C:cytoplasm"/>
    <property type="evidence" value="ECO:0007669"/>
    <property type="project" value="TreeGrafter"/>
</dbReference>
<dbReference type="EMBL" id="CP056070">
    <property type="protein sequence ID" value="UVC49779.1"/>
    <property type="molecule type" value="Genomic_DNA"/>
</dbReference>
<dbReference type="Pfam" id="PF09767">
    <property type="entry name" value="DUF2053"/>
    <property type="match status" value="1"/>
</dbReference>
<feature type="domain" description="DJ-1/PfpI" evidence="2">
    <location>
        <begin position="234"/>
        <end position="385"/>
    </location>
</feature>
<keyword evidence="1" id="KW-0472">Membrane</keyword>
<evidence type="ECO:0000259" key="2">
    <source>
        <dbReference type="Pfam" id="PF01965"/>
    </source>
</evidence>
<reference evidence="3" key="1">
    <citation type="submission" date="2022-07" db="EMBL/GenBank/DDBJ databases">
        <title>Evaluation of T. orientalis genome assembly methods using nanopore sequencing and analysis of variation between genomes.</title>
        <authorList>
            <person name="Yam J."/>
            <person name="Micallef M.L."/>
            <person name="Liu M."/>
            <person name="Djordjevic S.P."/>
            <person name="Bogema D.R."/>
            <person name="Jenkins C."/>
        </authorList>
    </citation>
    <scope>NUCLEOTIDE SEQUENCE</scope>
    <source>
        <strain evidence="3">Goon Nure</strain>
    </source>
</reference>
<sequence length="406" mass="44774">MVTFPYFLLYLKFGLKDNSNNSHIFRSTLFYSLVSVTLKVLLMATGVPELLAKFLLPEKLVLALLETVSLVGIKFALTSKASLSAKSSHRIIAVGMWWSFVNNFVRCLSTVWKVHKSLDYTNKFFFFSLNANLSVVASLCAACLVTMYLKSGKAERELYAMVGGYIVLFPVLQVFAFNEESDVNMTNMVVFVVQAVLGVGFAYFVKHYYNNLHNYNFNLFTYKSDTIPMTKTFKSALVAVADGTEDIEFVTLVDVLRRAGVSVVVGSVSESLNLVMAHGTKIVADDKVSNLTQKVFDLIAVPGGLVGATNFYNSNALISMLREQKQSGRLYAAICASPALVLGDAGLLDETTGAVCFPGFEHKLVKRGHGRVYHERNCVDIDSVTPASSVYKNSSIVFTRTTSEDQ</sequence>
<proteinExistence type="predicted"/>
<dbReference type="PANTHER" id="PTHR48094">
    <property type="entry name" value="PROTEIN/NUCLEIC ACID DEGLYCASE DJ-1-RELATED"/>
    <property type="match status" value="1"/>
</dbReference>
<dbReference type="Pfam" id="PF01965">
    <property type="entry name" value="DJ-1_PfpI"/>
    <property type="match status" value="1"/>
</dbReference>
<dbReference type="Proteomes" id="UP000244811">
    <property type="component" value="Chromosome 3"/>
</dbReference>
<gene>
    <name evidence="3" type="ORF">MACK_003893</name>
</gene>
<evidence type="ECO:0000313" key="3">
    <source>
        <dbReference type="EMBL" id="UVC49779.1"/>
    </source>
</evidence>
<evidence type="ECO:0000256" key="1">
    <source>
        <dbReference type="SAM" id="Phobius"/>
    </source>
</evidence>
<keyword evidence="1" id="KW-0812">Transmembrane</keyword>
<evidence type="ECO:0000313" key="4">
    <source>
        <dbReference type="Proteomes" id="UP000244811"/>
    </source>
</evidence>
<accession>A0A976SJ10</accession>
<dbReference type="InterPro" id="IPR019164">
    <property type="entry name" value="TMEM147"/>
</dbReference>
<organism evidence="3 4">
    <name type="scientific">Theileria orientalis</name>
    <dbReference type="NCBI Taxonomy" id="68886"/>
    <lineage>
        <taxon>Eukaryota</taxon>
        <taxon>Sar</taxon>
        <taxon>Alveolata</taxon>
        <taxon>Apicomplexa</taxon>
        <taxon>Aconoidasida</taxon>
        <taxon>Piroplasmida</taxon>
        <taxon>Theileriidae</taxon>
        <taxon>Theileria</taxon>
    </lineage>
</organism>